<reference evidence="2 3" key="1">
    <citation type="submission" date="2022-02" db="EMBL/GenBank/DDBJ databases">
        <title>Mesosutterella porci, a novel member of the family Sutterellaceae from pig feces.</title>
        <authorList>
            <person name="Wylensek D."/>
            <person name="Clavel T."/>
        </authorList>
    </citation>
    <scope>NUCLEOTIDE SEQUENCE [LARGE SCALE GENOMIC DNA]</scope>
    <source>
        <strain evidence="3">oilRF-744-wt-GAM-9</strain>
    </source>
</reference>
<keyword evidence="3" id="KW-1185">Reference proteome</keyword>
<keyword evidence="2" id="KW-0378">Hydrolase</keyword>
<dbReference type="CDD" id="cd00229">
    <property type="entry name" value="SGNH_hydrolase"/>
    <property type="match status" value="1"/>
</dbReference>
<protein>
    <submittedName>
        <fullName evidence="2">SGNH/GDSL hydrolase family protein</fullName>
    </submittedName>
</protein>
<dbReference type="RefSeq" id="WP_237977512.1">
    <property type="nucleotide sequence ID" value="NZ_JAKNCT010000001.1"/>
</dbReference>
<dbReference type="Proteomes" id="UP001297600">
    <property type="component" value="Unassembled WGS sequence"/>
</dbReference>
<feature type="chain" id="PRO_5046584201" evidence="1">
    <location>
        <begin position="25"/>
        <end position="277"/>
    </location>
</feature>
<dbReference type="Gene3D" id="3.40.50.1110">
    <property type="entry name" value="SGNH hydrolase"/>
    <property type="match status" value="1"/>
</dbReference>
<organism evidence="2 3">
    <name type="scientific">Mesosutterella porci</name>
    <dbReference type="NCBI Taxonomy" id="2915351"/>
    <lineage>
        <taxon>Bacteria</taxon>
        <taxon>Pseudomonadati</taxon>
        <taxon>Pseudomonadota</taxon>
        <taxon>Betaproteobacteria</taxon>
        <taxon>Burkholderiales</taxon>
        <taxon>Sutterellaceae</taxon>
        <taxon>Mesosutterella</taxon>
    </lineage>
</organism>
<feature type="signal peptide" evidence="1">
    <location>
        <begin position="1"/>
        <end position="24"/>
    </location>
</feature>
<evidence type="ECO:0000313" key="2">
    <source>
        <dbReference type="EMBL" id="MCG5029855.1"/>
    </source>
</evidence>
<proteinExistence type="predicted"/>
<accession>A0ABS9MMK7</accession>
<dbReference type="GO" id="GO:0016787">
    <property type="term" value="F:hydrolase activity"/>
    <property type="evidence" value="ECO:0007669"/>
    <property type="project" value="UniProtKB-KW"/>
</dbReference>
<name>A0ABS9MMK7_9BURK</name>
<comment type="caution">
    <text evidence="2">The sequence shown here is derived from an EMBL/GenBank/DDBJ whole genome shotgun (WGS) entry which is preliminary data.</text>
</comment>
<gene>
    <name evidence="2" type="ORF">MAF45_00080</name>
</gene>
<sequence>MLHSRWAKLSVLTAFCLGFAAASGAGVQPEVKDLGMTPKSILIVGNSYMYYNCGLNGYLGGLIREKANPKIKTRIAAIGRGNLSQYPIAEYLDNNLLASYDKKFGQLGAGLMKKELKKRESYDLVIMQASNRGVEDQKRDAFYVPNHVKAIRAAGGTPVMLMTWVQRKKGAPAQSLVADSVTKIANDNHMMVIPVGLAFEAAQKAYPDVKFIMPDNTHPTAVGSYLMASTIYAALYHRDPVEAAGFAGGCEKPLEPAMRQNMARVAWDTVKAWYGWK</sequence>
<dbReference type="InterPro" id="IPR036514">
    <property type="entry name" value="SGNH_hydro_sf"/>
</dbReference>
<dbReference type="SUPFAM" id="SSF52266">
    <property type="entry name" value="SGNH hydrolase"/>
    <property type="match status" value="1"/>
</dbReference>
<keyword evidence="1" id="KW-0732">Signal</keyword>
<evidence type="ECO:0000313" key="3">
    <source>
        <dbReference type="Proteomes" id="UP001297600"/>
    </source>
</evidence>
<dbReference type="EMBL" id="JAKNCT010000001">
    <property type="protein sequence ID" value="MCG5029855.1"/>
    <property type="molecule type" value="Genomic_DNA"/>
</dbReference>
<evidence type="ECO:0000256" key="1">
    <source>
        <dbReference type="SAM" id="SignalP"/>
    </source>
</evidence>